<protein>
    <recommendedName>
        <fullName evidence="5">Spindle pole body component</fullName>
    </recommendedName>
</protein>
<dbReference type="InterPro" id="IPR041470">
    <property type="entry name" value="GCP_N"/>
</dbReference>
<dbReference type="GO" id="GO:0000930">
    <property type="term" value="C:gamma-tubulin complex"/>
    <property type="evidence" value="ECO:0007669"/>
    <property type="project" value="UniProtKB-ARBA"/>
</dbReference>
<keyword evidence="4 5" id="KW-0206">Cytoskeleton</keyword>
<dbReference type="PANTHER" id="PTHR19302:SF13">
    <property type="entry name" value="GAMMA-TUBULIN COMPLEX COMPONENT 2"/>
    <property type="match status" value="1"/>
</dbReference>
<dbReference type="GO" id="GO:0007020">
    <property type="term" value="P:microtubule nucleation"/>
    <property type="evidence" value="ECO:0007669"/>
    <property type="project" value="InterPro"/>
</dbReference>
<comment type="subcellular location">
    <subcellularLocation>
        <location evidence="5">Cytoplasm</location>
        <location evidence="5">Cytoskeleton</location>
        <location evidence="5">Microtubule organizing center</location>
    </subcellularLocation>
</comment>
<sequence length="924" mass="103706">MSGIGNARSAAYNDRRTAATSGAKPRAPTARADAKERPDSRGELFPQDSASNAGSGSRRAPLGGHKASGAIGGTRERRTEKTHIITKDTLQVRIRSPEKRPKGSSDEDRQRLSKENDPIMPDNRATGRRISPSKKGKESRRPWNPQVSLIPHTSAPLASRISVPPSASLLPEALEPELLKDMTPDVQESVILEDLLFVFMGYEGQYIRFVDSYNPSNEKDRLAGPGFQLSPGLDPSLRDLTTTMLKMATHFSAVEAFVEVQSREEFGAVNHALCASMRKLLKDYLVLIAQLEHQLLTNSSFTLHVLHLHTLPTNHMLFQLYTLAQEFLRKNSLLEEDLDDSVEDFDDVDNILEQLREGGDLAPGGMSKKICKGGNVLRLLTERLSFMSGDPAARTLLQNLLRDASRPYMGMLNEWLHHGGIKDPHAEFLIKEQKSIKREKIEEDYTDEYWEKRYTIRDTDVPPQLEAVKGKVLLAGKYLNVVRECGGVDISKEVKDVPKSFDDPRFLDNVNGAYAYANSSLLNLLLTTHALSARLRSLKHYFFLDRSDFFSYFLDLSASELKKPAKGVNVGKLQSLLDLALRQPGSVAAQDPFKEDVKVQMNEIGLTKWLMRVVNVSGLDQEPPDGNMERNQTPATQSSTEEDKNIIGFDALELDFSVPFPLSLVISRKTVLRYQLLFRYLLSLRHLEGQIVSSWEDHHKILSWTHRSSNPKVEMWKRRAWTLRARMLVFVQQLTYFCTAEVIEPNWQNLMARVNGGGDDSKDGRVGPPQVNRTVDELMQDHVDFLDSCLKECMLTNSKLLRIHSKLTSVCQLFATYTTTLSRNLFSADADIAGSKAAEAYFISHSTSKHPIPDALKAFDPSRLGKMEDTMQKYEDNFNRHLRILLDALDYYAATETVALSRLCAQLSTASERGEDAGIRGGLA</sequence>
<dbReference type="GO" id="GO:0000922">
    <property type="term" value="C:spindle pole"/>
    <property type="evidence" value="ECO:0007669"/>
    <property type="project" value="InterPro"/>
</dbReference>
<comment type="caution">
    <text evidence="9">The sequence shown here is derived from an EMBL/GenBank/DDBJ whole genome shotgun (WGS) entry which is preliminary data.</text>
</comment>
<feature type="compositionally biased region" description="Basic and acidic residues" evidence="6">
    <location>
        <begin position="95"/>
        <end position="117"/>
    </location>
</feature>
<dbReference type="GO" id="GO:0051011">
    <property type="term" value="F:microtubule minus-end binding"/>
    <property type="evidence" value="ECO:0007669"/>
    <property type="project" value="TreeGrafter"/>
</dbReference>
<dbReference type="GO" id="GO:0031122">
    <property type="term" value="P:cytoplasmic microtubule organization"/>
    <property type="evidence" value="ECO:0007669"/>
    <property type="project" value="TreeGrafter"/>
</dbReference>
<gene>
    <name evidence="9" type="ORF">FRX48_01245</name>
</gene>
<feature type="domain" description="Gamma tubulin complex component C-terminal" evidence="7">
    <location>
        <begin position="531"/>
        <end position="908"/>
    </location>
</feature>
<dbReference type="GO" id="GO:0043015">
    <property type="term" value="F:gamma-tubulin binding"/>
    <property type="evidence" value="ECO:0007669"/>
    <property type="project" value="InterPro"/>
</dbReference>
<dbReference type="Proteomes" id="UP000324767">
    <property type="component" value="Unassembled WGS sequence"/>
</dbReference>
<evidence type="ECO:0000256" key="1">
    <source>
        <dbReference type="ARBA" id="ARBA00010337"/>
    </source>
</evidence>
<dbReference type="InterPro" id="IPR040457">
    <property type="entry name" value="GCP_C"/>
</dbReference>
<evidence type="ECO:0000256" key="2">
    <source>
        <dbReference type="ARBA" id="ARBA00022490"/>
    </source>
</evidence>
<dbReference type="GO" id="GO:0051225">
    <property type="term" value="P:spindle assembly"/>
    <property type="evidence" value="ECO:0007669"/>
    <property type="project" value="TreeGrafter"/>
</dbReference>
<dbReference type="FunFam" id="1.20.120.1900:FF:000011">
    <property type="entry name" value="Spindle pole body component"/>
    <property type="match status" value="1"/>
</dbReference>
<dbReference type="InterPro" id="IPR007259">
    <property type="entry name" value="GCP"/>
</dbReference>
<feature type="domain" description="Gamma tubulin complex component protein N-terminal" evidence="8">
    <location>
        <begin position="192"/>
        <end position="526"/>
    </location>
</feature>
<dbReference type="GO" id="GO:0000278">
    <property type="term" value="P:mitotic cell cycle"/>
    <property type="evidence" value="ECO:0007669"/>
    <property type="project" value="TreeGrafter"/>
</dbReference>
<feature type="compositionally biased region" description="Basic and acidic residues" evidence="6">
    <location>
        <begin position="74"/>
        <end position="86"/>
    </location>
</feature>
<evidence type="ECO:0000313" key="10">
    <source>
        <dbReference type="Proteomes" id="UP000324767"/>
    </source>
</evidence>
<dbReference type="GO" id="GO:0044732">
    <property type="term" value="C:mitotic spindle pole body"/>
    <property type="evidence" value="ECO:0007669"/>
    <property type="project" value="TreeGrafter"/>
</dbReference>
<evidence type="ECO:0000256" key="4">
    <source>
        <dbReference type="ARBA" id="ARBA00023212"/>
    </source>
</evidence>
<accession>A0A5M8Q0J0</accession>
<feature type="compositionally biased region" description="Polar residues" evidence="6">
    <location>
        <begin position="629"/>
        <end position="639"/>
    </location>
</feature>
<dbReference type="AlphaFoldDB" id="A0A5M8Q0J0"/>
<feature type="compositionally biased region" description="Low complexity" evidence="6">
    <location>
        <begin position="49"/>
        <end position="60"/>
    </location>
</feature>
<keyword evidence="2 5" id="KW-0963">Cytoplasm</keyword>
<dbReference type="InterPro" id="IPR042241">
    <property type="entry name" value="GCP_C_sf"/>
</dbReference>
<evidence type="ECO:0000256" key="6">
    <source>
        <dbReference type="SAM" id="MobiDB-lite"/>
    </source>
</evidence>
<feature type="compositionally biased region" description="Basic and acidic residues" evidence="6">
    <location>
        <begin position="32"/>
        <end position="42"/>
    </location>
</feature>
<feature type="region of interest" description="Disordered" evidence="6">
    <location>
        <begin position="1"/>
        <end position="148"/>
    </location>
</feature>
<organism evidence="9 10">
    <name type="scientific">Lasallia pustulata</name>
    <dbReference type="NCBI Taxonomy" id="136370"/>
    <lineage>
        <taxon>Eukaryota</taxon>
        <taxon>Fungi</taxon>
        <taxon>Dikarya</taxon>
        <taxon>Ascomycota</taxon>
        <taxon>Pezizomycotina</taxon>
        <taxon>Lecanoromycetes</taxon>
        <taxon>OSLEUM clade</taxon>
        <taxon>Umbilicariomycetidae</taxon>
        <taxon>Umbilicariales</taxon>
        <taxon>Umbilicariaceae</taxon>
        <taxon>Lasallia</taxon>
    </lineage>
</organism>
<evidence type="ECO:0000259" key="7">
    <source>
        <dbReference type="Pfam" id="PF04130"/>
    </source>
</evidence>
<dbReference type="EMBL" id="VXIT01000002">
    <property type="protein sequence ID" value="KAA6414496.1"/>
    <property type="molecule type" value="Genomic_DNA"/>
</dbReference>
<dbReference type="Pfam" id="PF04130">
    <property type="entry name" value="GCP_C_terminal"/>
    <property type="match status" value="1"/>
</dbReference>
<dbReference type="Gene3D" id="1.20.120.1900">
    <property type="entry name" value="Gamma-tubulin complex, C-terminal domain"/>
    <property type="match status" value="1"/>
</dbReference>
<evidence type="ECO:0000256" key="5">
    <source>
        <dbReference type="RuleBase" id="RU363050"/>
    </source>
</evidence>
<comment type="similarity">
    <text evidence="1 5">Belongs to the TUBGCP family.</text>
</comment>
<dbReference type="OrthoDB" id="2192946at2759"/>
<dbReference type="GO" id="GO:0005874">
    <property type="term" value="C:microtubule"/>
    <property type="evidence" value="ECO:0007669"/>
    <property type="project" value="UniProtKB-KW"/>
</dbReference>
<reference evidence="9 10" key="1">
    <citation type="submission" date="2019-09" db="EMBL/GenBank/DDBJ databases">
        <title>The hologenome of the rock-dwelling lichen Lasallia pustulata.</title>
        <authorList>
            <person name="Greshake Tzovaras B."/>
            <person name="Segers F."/>
            <person name="Bicker A."/>
            <person name="Dal Grande F."/>
            <person name="Otte J."/>
            <person name="Hankeln T."/>
            <person name="Schmitt I."/>
            <person name="Ebersberger I."/>
        </authorList>
    </citation>
    <scope>NUCLEOTIDE SEQUENCE [LARGE SCALE GENOMIC DNA]</scope>
    <source>
        <strain evidence="9">A1-1</strain>
    </source>
</reference>
<dbReference type="GO" id="GO:0051321">
    <property type="term" value="P:meiotic cell cycle"/>
    <property type="evidence" value="ECO:0007669"/>
    <property type="project" value="TreeGrafter"/>
</dbReference>
<name>A0A5M8Q0J0_9LECA</name>
<proteinExistence type="inferred from homology"/>
<evidence type="ECO:0000259" key="8">
    <source>
        <dbReference type="Pfam" id="PF17681"/>
    </source>
</evidence>
<evidence type="ECO:0000256" key="3">
    <source>
        <dbReference type="ARBA" id="ARBA00022701"/>
    </source>
</evidence>
<dbReference type="PANTHER" id="PTHR19302">
    <property type="entry name" value="GAMMA TUBULIN COMPLEX PROTEIN"/>
    <property type="match status" value="1"/>
</dbReference>
<dbReference type="Pfam" id="PF17681">
    <property type="entry name" value="GCP_N_terminal"/>
    <property type="match status" value="1"/>
</dbReference>
<evidence type="ECO:0000313" key="9">
    <source>
        <dbReference type="EMBL" id="KAA6414496.1"/>
    </source>
</evidence>
<feature type="region of interest" description="Disordered" evidence="6">
    <location>
        <begin position="620"/>
        <end position="640"/>
    </location>
</feature>
<keyword evidence="3 5" id="KW-0493">Microtubule</keyword>